<dbReference type="PIRSF" id="PIRSF002741">
    <property type="entry name" value="MppA"/>
    <property type="match status" value="1"/>
</dbReference>
<evidence type="ECO:0000256" key="4">
    <source>
        <dbReference type="ARBA" id="ARBA00022729"/>
    </source>
</evidence>
<dbReference type="GO" id="GO:0015833">
    <property type="term" value="P:peptide transport"/>
    <property type="evidence" value="ECO:0007669"/>
    <property type="project" value="TreeGrafter"/>
</dbReference>
<evidence type="ECO:0000256" key="3">
    <source>
        <dbReference type="ARBA" id="ARBA00022448"/>
    </source>
</evidence>
<dbReference type="AlphaFoldDB" id="M2TAA8"/>
<comment type="subcellular location">
    <subcellularLocation>
        <location evidence="1">Periplasm</location>
    </subcellularLocation>
</comment>
<keyword evidence="3" id="KW-0813">Transport</keyword>
<dbReference type="GO" id="GO:0030288">
    <property type="term" value="C:outer membrane-bounded periplasmic space"/>
    <property type="evidence" value="ECO:0007669"/>
    <property type="project" value="UniProtKB-ARBA"/>
</dbReference>
<dbReference type="Gene3D" id="3.90.76.10">
    <property type="entry name" value="Dipeptide-binding Protein, Domain 1"/>
    <property type="match status" value="1"/>
</dbReference>
<reference evidence="6 7" key="1">
    <citation type="journal article" date="2013" name="Genome Announc.">
        <title>Draft Genome Sequence of Strain JLT2015T, Belonging to the Family Sphingomonadaceae of the Alphaproteobacteria.</title>
        <authorList>
            <person name="Tang K."/>
            <person name="Liu K."/>
            <person name="Li S."/>
            <person name="Jiao N."/>
        </authorList>
    </citation>
    <scope>NUCLEOTIDE SEQUENCE [LARGE SCALE GENOMIC DNA]</scope>
    <source>
        <strain evidence="6 7">JLT2015</strain>
    </source>
</reference>
<protein>
    <submittedName>
        <fullName evidence="6">Oligopeptide ABC transporter, periplasmic oligopeptide-binding protein OppA</fullName>
    </submittedName>
</protein>
<dbReference type="OrthoDB" id="8144963at2"/>
<name>M2TAA8_9SPHN</name>
<sequence length="514" mass="55793">MFRRLLLALCLLPIAACEEGAISAADESIRMTFVADEGLHDPAFEGRVSYTVSAAHLGLTARAADGRIVPGLATSWRVLDEGHSYVFKLREAYWPDGRRITSGDVVAVLRRQLSPGSVSPLKPYLMDIEGAIAVAGNRAPPRMLGVADPLPDVVTITLSQENPNLLALLAEPSLAILRSRDDPPPPSGAYRIEREDGAPRALLPNLSWYGADEETPLTPIWLTDALPADDAIESYMKGDTDIVIGGDTAGLRRVQAPDLAPSLRMERTYGFYGYLARTGAGPLADPKVRRALSMAIDREAIINDLFALPDLQAAYGPLPPTLPPAYAGAVPDWSVWTQEARMGEARRLLAEAGIAPDKSISLDVALPQGGETHTEVLNAIAERWAPLGITLRGYTRRPDDHRKAIADGDFDLALIERIAPMPLARYFLRPFRCDVRLGGFCSPEADGLMRQADASTDRGTRIDMTRRAARIIAEEAPILPVFSPVRWALVRPGIGGWEDNISGAHPPRFLTRGS</sequence>
<evidence type="ECO:0000259" key="5">
    <source>
        <dbReference type="Pfam" id="PF00496"/>
    </source>
</evidence>
<dbReference type="InterPro" id="IPR000914">
    <property type="entry name" value="SBP_5_dom"/>
</dbReference>
<dbReference type="RefSeq" id="WP_008601327.1">
    <property type="nucleotide sequence ID" value="NZ_AMRV01000003.1"/>
</dbReference>
<keyword evidence="4" id="KW-0732">Signal</keyword>
<evidence type="ECO:0000313" key="7">
    <source>
        <dbReference type="Proteomes" id="UP000011717"/>
    </source>
</evidence>
<dbReference type="Pfam" id="PF00496">
    <property type="entry name" value="SBP_bac_5"/>
    <property type="match status" value="1"/>
</dbReference>
<feature type="domain" description="Solute-binding protein family 5" evidence="5">
    <location>
        <begin position="68"/>
        <end position="432"/>
    </location>
</feature>
<comment type="caution">
    <text evidence="6">The sequence shown here is derived from an EMBL/GenBank/DDBJ whole genome shotgun (WGS) entry which is preliminary data.</text>
</comment>
<dbReference type="PANTHER" id="PTHR30290:SF10">
    <property type="entry name" value="PERIPLASMIC OLIGOPEPTIDE-BINDING PROTEIN-RELATED"/>
    <property type="match status" value="1"/>
</dbReference>
<dbReference type="SUPFAM" id="SSF53850">
    <property type="entry name" value="Periplasmic binding protein-like II"/>
    <property type="match status" value="1"/>
</dbReference>
<evidence type="ECO:0000256" key="1">
    <source>
        <dbReference type="ARBA" id="ARBA00004418"/>
    </source>
</evidence>
<dbReference type="EMBL" id="AMRV01000003">
    <property type="protein sequence ID" value="EMD83524.1"/>
    <property type="molecule type" value="Genomic_DNA"/>
</dbReference>
<dbReference type="GO" id="GO:1904680">
    <property type="term" value="F:peptide transmembrane transporter activity"/>
    <property type="evidence" value="ECO:0007669"/>
    <property type="project" value="TreeGrafter"/>
</dbReference>
<comment type="similarity">
    <text evidence="2">Belongs to the bacterial solute-binding protein 5 family.</text>
</comment>
<evidence type="ECO:0000313" key="6">
    <source>
        <dbReference type="EMBL" id="EMD83524.1"/>
    </source>
</evidence>
<gene>
    <name evidence="6" type="ORF">C725_1425</name>
</gene>
<keyword evidence="7" id="KW-1185">Reference proteome</keyword>
<dbReference type="InterPro" id="IPR039424">
    <property type="entry name" value="SBP_5"/>
</dbReference>
<dbReference type="Gene3D" id="3.10.105.10">
    <property type="entry name" value="Dipeptide-binding Protein, Domain 3"/>
    <property type="match status" value="1"/>
</dbReference>
<accession>M2TAA8</accession>
<organism evidence="6 7">
    <name type="scientific">Pacificimonas flava</name>
    <dbReference type="NCBI Taxonomy" id="1234595"/>
    <lineage>
        <taxon>Bacteria</taxon>
        <taxon>Pseudomonadati</taxon>
        <taxon>Pseudomonadota</taxon>
        <taxon>Alphaproteobacteria</taxon>
        <taxon>Sphingomonadales</taxon>
        <taxon>Sphingosinicellaceae</taxon>
        <taxon>Pacificimonas</taxon>
    </lineage>
</organism>
<evidence type="ECO:0000256" key="2">
    <source>
        <dbReference type="ARBA" id="ARBA00005695"/>
    </source>
</evidence>
<proteinExistence type="inferred from homology"/>
<dbReference type="PANTHER" id="PTHR30290">
    <property type="entry name" value="PERIPLASMIC BINDING COMPONENT OF ABC TRANSPORTER"/>
    <property type="match status" value="1"/>
</dbReference>
<dbReference type="Proteomes" id="UP000011717">
    <property type="component" value="Unassembled WGS sequence"/>
</dbReference>
<dbReference type="GO" id="GO:0043190">
    <property type="term" value="C:ATP-binding cassette (ABC) transporter complex"/>
    <property type="evidence" value="ECO:0007669"/>
    <property type="project" value="InterPro"/>
</dbReference>
<dbReference type="Gene3D" id="3.40.190.10">
    <property type="entry name" value="Periplasmic binding protein-like II"/>
    <property type="match status" value="1"/>
</dbReference>
<dbReference type="InterPro" id="IPR030678">
    <property type="entry name" value="Peptide/Ni-bd"/>
</dbReference>